<reference evidence="3 4" key="1">
    <citation type="submission" date="2019-02" db="EMBL/GenBank/DDBJ databases">
        <title>Kribbella capetownensis sp. nov. and Kribbella speibonae sp. nov., isolated from soil.</title>
        <authorList>
            <person name="Curtis S.M."/>
            <person name="Norton I."/>
            <person name="Everest G.J."/>
            <person name="Meyers P.R."/>
        </authorList>
    </citation>
    <scope>NUCLEOTIDE SEQUENCE [LARGE SCALE GENOMIC DNA]</scope>
    <source>
        <strain evidence="3 4">SK5</strain>
    </source>
</reference>
<dbReference type="Proteomes" id="UP000292385">
    <property type="component" value="Unassembled WGS sequence"/>
</dbReference>
<sequence>MSDSEPPVRRGGVRPMLVRLHFYAGILVGPFLLLTALTGFLYALAPQIENALYRDTIFVESSGTTVPVGDQVAAARERQPDGTLLAVRPAAGPGDTTRVLFDAPGLGESERLAVFVNPGNAQVTGELVAYGSSGALPFRTWLSHLHANLHLGDAGRNYSELAASWLWLIALAGFVLWFTGRRSGSRWRVERSGSARRRTLSWHGVLGTWVILGMLFLSATGLTWSRFAGANVTELKASLDWKTPTVSTALTDADHVGHEGHAFPGGEVDPAVDEWTQALQSARSAQLDGPVEMVAPKKSGTSFVVSEIGKAWPTQADSVAVDPMSGKVVDVVRFDDYPIGAKLSRWGIDAHMGMLFGLVNQILLLIVAGTVVASVVWGYRMWWLRRPTRGHALRLGRPARRGAWREIPVLAVVVLLALAVGVGLFLPLFGISLAAFVVIDLIIGLYRWRKSGTTEQSPGEPAQEAAAEADELLV</sequence>
<keyword evidence="4" id="KW-1185">Reference proteome</keyword>
<feature type="transmembrane region" description="Helical" evidence="2">
    <location>
        <begin position="20"/>
        <end position="45"/>
    </location>
</feature>
<gene>
    <name evidence="3" type="ORF">E0H58_03960</name>
</gene>
<dbReference type="PANTHER" id="PTHR34219">
    <property type="entry name" value="IRON-REGULATED INNER MEMBRANE PROTEIN-RELATED"/>
    <property type="match status" value="1"/>
</dbReference>
<keyword evidence="2" id="KW-0472">Membrane</keyword>
<feature type="transmembrane region" description="Helical" evidence="2">
    <location>
        <begin position="161"/>
        <end position="179"/>
    </location>
</feature>
<dbReference type="RefSeq" id="WP_131459809.1">
    <property type="nucleotide sequence ID" value="NZ_SJJY01000001.1"/>
</dbReference>
<name>A0ABY2ACZ3_9ACTN</name>
<accession>A0ABY2ACZ3</accession>
<protein>
    <submittedName>
        <fullName evidence="3">PepSY domain-containing protein</fullName>
    </submittedName>
</protein>
<proteinExistence type="predicted"/>
<dbReference type="InterPro" id="IPR005625">
    <property type="entry name" value="PepSY-ass_TM"/>
</dbReference>
<feature type="compositionally biased region" description="Low complexity" evidence="1">
    <location>
        <begin position="455"/>
        <end position="466"/>
    </location>
</feature>
<feature type="transmembrane region" description="Helical" evidence="2">
    <location>
        <begin position="362"/>
        <end position="382"/>
    </location>
</feature>
<evidence type="ECO:0000256" key="2">
    <source>
        <dbReference type="SAM" id="Phobius"/>
    </source>
</evidence>
<evidence type="ECO:0000313" key="3">
    <source>
        <dbReference type="EMBL" id="TCC27155.1"/>
    </source>
</evidence>
<dbReference type="PANTHER" id="PTHR34219:SF1">
    <property type="entry name" value="PEPSY DOMAIN-CONTAINING PROTEIN"/>
    <property type="match status" value="1"/>
</dbReference>
<keyword evidence="2" id="KW-0812">Transmembrane</keyword>
<feature type="transmembrane region" description="Helical" evidence="2">
    <location>
        <begin position="200"/>
        <end position="219"/>
    </location>
</feature>
<dbReference type="EMBL" id="SJJY01000001">
    <property type="protein sequence ID" value="TCC27155.1"/>
    <property type="molecule type" value="Genomic_DNA"/>
</dbReference>
<evidence type="ECO:0000256" key="1">
    <source>
        <dbReference type="SAM" id="MobiDB-lite"/>
    </source>
</evidence>
<organism evidence="3 4">
    <name type="scientific">Kribbella speibonae</name>
    <dbReference type="NCBI Taxonomy" id="1572660"/>
    <lineage>
        <taxon>Bacteria</taxon>
        <taxon>Bacillati</taxon>
        <taxon>Actinomycetota</taxon>
        <taxon>Actinomycetes</taxon>
        <taxon>Propionibacteriales</taxon>
        <taxon>Kribbellaceae</taxon>
        <taxon>Kribbella</taxon>
    </lineage>
</organism>
<keyword evidence="2" id="KW-1133">Transmembrane helix</keyword>
<dbReference type="Pfam" id="PF03929">
    <property type="entry name" value="PepSY_TM"/>
    <property type="match status" value="1"/>
</dbReference>
<feature type="transmembrane region" description="Helical" evidence="2">
    <location>
        <begin position="403"/>
        <end position="422"/>
    </location>
</feature>
<feature type="region of interest" description="Disordered" evidence="1">
    <location>
        <begin position="452"/>
        <end position="474"/>
    </location>
</feature>
<evidence type="ECO:0000313" key="4">
    <source>
        <dbReference type="Proteomes" id="UP000292385"/>
    </source>
</evidence>
<comment type="caution">
    <text evidence="3">The sequence shown here is derived from an EMBL/GenBank/DDBJ whole genome shotgun (WGS) entry which is preliminary data.</text>
</comment>